<reference evidence="2 3" key="1">
    <citation type="journal article" date="2010" name="Int. J. Syst. Evol. Microbiol.">
        <title>Thiohalobacter thiocyanaticus gen. nov., sp. nov., a moderately halophilic, sulfur-oxidizing gammaproteobacterium from hypersaline lakes, that utilizes thiocyanate.</title>
        <authorList>
            <person name="Sorokin D.Y."/>
            <person name="Kovaleva O.L."/>
            <person name="Tourova T.P."/>
            <person name="Muyzer G."/>
        </authorList>
    </citation>
    <scope>NUCLEOTIDE SEQUENCE [LARGE SCALE GENOMIC DNA]</scope>
    <source>
        <strain evidence="2 3">Hrh1</strain>
    </source>
</reference>
<feature type="domain" description="PilZ" evidence="1">
    <location>
        <begin position="36"/>
        <end position="106"/>
    </location>
</feature>
<dbReference type="InterPro" id="IPR009875">
    <property type="entry name" value="PilZ_domain"/>
</dbReference>
<evidence type="ECO:0000313" key="2">
    <source>
        <dbReference type="EMBL" id="RRQ21284.1"/>
    </source>
</evidence>
<dbReference type="Pfam" id="PF07238">
    <property type="entry name" value="PilZ"/>
    <property type="match status" value="1"/>
</dbReference>
<protein>
    <submittedName>
        <fullName evidence="2">PilZ domain-containing protein</fullName>
    </submittedName>
</protein>
<dbReference type="Gene3D" id="2.40.10.220">
    <property type="entry name" value="predicted glycosyltransferase like domains"/>
    <property type="match status" value="1"/>
</dbReference>
<dbReference type="SUPFAM" id="SSF141371">
    <property type="entry name" value="PilZ domain-like"/>
    <property type="match status" value="1"/>
</dbReference>
<dbReference type="GO" id="GO:0035438">
    <property type="term" value="F:cyclic-di-GMP binding"/>
    <property type="evidence" value="ECO:0007669"/>
    <property type="project" value="InterPro"/>
</dbReference>
<gene>
    <name evidence="2" type="ORF">D6C00_04520</name>
</gene>
<dbReference type="EMBL" id="QZMU01000001">
    <property type="protein sequence ID" value="RRQ21284.1"/>
    <property type="molecule type" value="Genomic_DNA"/>
</dbReference>
<evidence type="ECO:0000259" key="1">
    <source>
        <dbReference type="Pfam" id="PF07238"/>
    </source>
</evidence>
<dbReference type="AlphaFoldDB" id="A0A426QHQ7"/>
<evidence type="ECO:0000313" key="3">
    <source>
        <dbReference type="Proteomes" id="UP000287798"/>
    </source>
</evidence>
<dbReference type="Proteomes" id="UP000287798">
    <property type="component" value="Unassembled WGS sequence"/>
</dbReference>
<accession>A0A426QHQ7</accession>
<keyword evidence="3" id="KW-1185">Reference proteome</keyword>
<sequence>MRLSTDFQQTTAGGSMPIEQRWSERKPIEMDVALYYPPVGTIMGRTRDISLEGMFVHTHGAELPLEAELQISFVTEGPARNHEHRMPAYVVHGSDEGVGLMLRHVDYSDFYALRYMINVA</sequence>
<proteinExistence type="predicted"/>
<comment type="caution">
    <text evidence="2">The sequence shown here is derived from an EMBL/GenBank/DDBJ whole genome shotgun (WGS) entry which is preliminary data.</text>
</comment>
<organism evidence="2 3">
    <name type="scientific">Thiohalobacter thiocyanaticus</name>
    <dbReference type="NCBI Taxonomy" id="585455"/>
    <lineage>
        <taxon>Bacteria</taxon>
        <taxon>Pseudomonadati</taxon>
        <taxon>Pseudomonadota</taxon>
        <taxon>Gammaproteobacteria</taxon>
        <taxon>Thiohalobacterales</taxon>
        <taxon>Thiohalobacteraceae</taxon>
        <taxon>Thiohalobacter</taxon>
    </lineage>
</organism>
<name>A0A426QHQ7_9GAMM</name>